<evidence type="ECO:0000313" key="1">
    <source>
        <dbReference type="EMBL" id="CAG9183863.1"/>
    </source>
</evidence>
<keyword evidence="2" id="KW-1185">Reference proteome</keyword>
<dbReference type="Proteomes" id="UP000706525">
    <property type="component" value="Unassembled WGS sequence"/>
</dbReference>
<evidence type="ECO:0008006" key="3">
    <source>
        <dbReference type="Google" id="ProtNLM"/>
    </source>
</evidence>
<comment type="caution">
    <text evidence="1">The sequence shown here is derived from an EMBL/GenBank/DDBJ whole genome shotgun (WGS) entry which is preliminary data.</text>
</comment>
<dbReference type="RefSeq" id="WP_223994053.1">
    <property type="nucleotide sequence ID" value="NZ_CAJZAG010000012.1"/>
</dbReference>
<name>A0ABM8XU29_9BURK</name>
<gene>
    <name evidence="1" type="ORF">LMG32289_05446</name>
</gene>
<evidence type="ECO:0000313" key="2">
    <source>
        <dbReference type="Proteomes" id="UP000706525"/>
    </source>
</evidence>
<sequence>MPALAFQVGHLFEIDPRDPVIADMRVATERAIQQSQIRQDTTIGIWTDREHGSSLVGIAYVGEVFWRPGYGPDVRDAWYGAAAESATV</sequence>
<organism evidence="1 2">
    <name type="scientific">Cupriavidus pampae</name>
    <dbReference type="NCBI Taxonomy" id="659251"/>
    <lineage>
        <taxon>Bacteria</taxon>
        <taxon>Pseudomonadati</taxon>
        <taxon>Pseudomonadota</taxon>
        <taxon>Betaproteobacteria</taxon>
        <taxon>Burkholderiales</taxon>
        <taxon>Burkholderiaceae</taxon>
        <taxon>Cupriavidus</taxon>
    </lineage>
</organism>
<dbReference type="EMBL" id="CAJZAG010000012">
    <property type="protein sequence ID" value="CAG9183863.1"/>
    <property type="molecule type" value="Genomic_DNA"/>
</dbReference>
<reference evidence="1 2" key="1">
    <citation type="submission" date="2021-08" db="EMBL/GenBank/DDBJ databases">
        <authorList>
            <person name="Peeters C."/>
        </authorList>
    </citation>
    <scope>NUCLEOTIDE SEQUENCE [LARGE SCALE GENOMIC DNA]</scope>
    <source>
        <strain evidence="1 2">LMG 32289</strain>
    </source>
</reference>
<protein>
    <recommendedName>
        <fullName evidence="3">GNAT family N-acetyltransferase</fullName>
    </recommendedName>
</protein>
<accession>A0ABM8XU29</accession>
<proteinExistence type="predicted"/>